<gene>
    <name evidence="1" type="ORF">ACFFGY_03415</name>
</gene>
<evidence type="ECO:0000313" key="2">
    <source>
        <dbReference type="Proteomes" id="UP001589865"/>
    </source>
</evidence>
<comment type="caution">
    <text evidence="1">The sequence shown here is derived from an EMBL/GenBank/DDBJ whole genome shotgun (WGS) entry which is preliminary data.</text>
</comment>
<dbReference type="Proteomes" id="UP001589865">
    <property type="component" value="Unassembled WGS sequence"/>
</dbReference>
<evidence type="ECO:0000313" key="1">
    <source>
        <dbReference type="EMBL" id="MFC0407282.1"/>
    </source>
</evidence>
<dbReference type="PANTHER" id="PTHR30255">
    <property type="entry name" value="SINGLE-STRANDED-DNA-SPECIFIC EXONUCLEASE RECJ"/>
    <property type="match status" value="1"/>
</dbReference>
<dbReference type="RefSeq" id="WP_377042978.1">
    <property type="nucleotide sequence ID" value="NZ_JBHLUN010000002.1"/>
</dbReference>
<proteinExistence type="predicted"/>
<dbReference type="InterPro" id="IPR038763">
    <property type="entry name" value="DHH_sf"/>
</dbReference>
<protein>
    <recommendedName>
        <fullName evidence="3">Phosphoesterase</fullName>
    </recommendedName>
</protein>
<dbReference type="PANTHER" id="PTHR30255:SF2">
    <property type="entry name" value="SINGLE-STRANDED-DNA-SPECIFIC EXONUCLEASE RECJ"/>
    <property type="match status" value="1"/>
</dbReference>
<reference evidence="1 2" key="1">
    <citation type="submission" date="2024-09" db="EMBL/GenBank/DDBJ databases">
        <authorList>
            <person name="Sun Q."/>
            <person name="Mori K."/>
        </authorList>
    </citation>
    <scope>NUCLEOTIDE SEQUENCE [LARGE SCALE GENOMIC DNA]</scope>
    <source>
        <strain evidence="1 2">TBRC 5777</strain>
    </source>
</reference>
<evidence type="ECO:0008006" key="3">
    <source>
        <dbReference type="Google" id="ProtNLM"/>
    </source>
</evidence>
<sequence>MSEGFPGWPENWVRDRQDAFRHALEGFDHARPVLVASHNDADGLSAAAVLARSLEQAGHRVRVRILGRGENPWSDAFRTELQGDGSTEGLPGGLIVSDLGLRREAILPTLPTVVIDHHVPTGPAEAPPGMTEITGHGLEPTPTSSLLAYWCAGAITEADDLLWLAAIGIIGDLEEKSGFAELDAARARYGITALRDAVSLINAPRRASAGDASPALRLLMRAEDPREITKGEDADTAALRAAKEEVKQALEDARRAPPRVQGKVALIRMHTGCQVHPLVAQAWRGRLSDKIVIAANTGYRPGWVHFAARSATGEDLVEFLRTVRPRDADENYGNGHAQATGGALRTEGWNEFMDKLGFGEAMKLPVGEAAA</sequence>
<keyword evidence="2" id="KW-1185">Reference proteome</keyword>
<accession>A0ABV6JPP9</accession>
<dbReference type="InterPro" id="IPR051673">
    <property type="entry name" value="SSDNA_exonuclease_RecJ"/>
</dbReference>
<dbReference type="EMBL" id="JBHLUN010000002">
    <property type="protein sequence ID" value="MFC0407282.1"/>
    <property type="molecule type" value="Genomic_DNA"/>
</dbReference>
<dbReference type="SUPFAM" id="SSF64182">
    <property type="entry name" value="DHH phosphoesterases"/>
    <property type="match status" value="1"/>
</dbReference>
<dbReference type="Gene3D" id="3.90.1640.30">
    <property type="match status" value="1"/>
</dbReference>
<name>A0ABV6JPP9_9PROT</name>
<organism evidence="1 2">
    <name type="scientific">Roseomonas elaeocarpi</name>
    <dbReference type="NCBI Taxonomy" id="907779"/>
    <lineage>
        <taxon>Bacteria</taxon>
        <taxon>Pseudomonadati</taxon>
        <taxon>Pseudomonadota</taxon>
        <taxon>Alphaproteobacteria</taxon>
        <taxon>Acetobacterales</taxon>
        <taxon>Roseomonadaceae</taxon>
        <taxon>Roseomonas</taxon>
    </lineage>
</organism>